<sequence length="536" mass="61823">MKIKVHIKEQVYEVNCGSGIQDLAWLALSAAFLYGKEAYPKGQYIPTYLCNVDGAAHHPRWRINIALHDGDEVFVTLRDLTQPPNPKYIEWYDQAFGSQRNIMSCKFLFRPTKTDFTISNRQHSIVLVKFTYTIFKELEKEFSEEVQGNREVELYPVDLARKEFRGELNLPFGEVKIMKVCEVSPQRENENSEPRELGNDEKINVSIGLFPDPWSKKKHKEAMIQEEQEQRKKEEEALKKAQEQLQQEETQPNIPVKTLYDVWPDAPASLAAHFPLLYDVFTLYTYFHLPDEEMISAHDFFHILRTFDLITDSDEIVQTVIEFGDDLDNAMTDVLAPTISLQMFLLLLVRFSEFKHPEDTGYITVIETIAKSKAVWLQDYVKSELLKPEIFELFMENADFLVTKYMVKATPSQGIRIELKVQDFINLIMESEQLAEVITKDNLQQLCEDTLFFSSAKDSQMLFPDFLETLVRLAQTVPFNEEEIEQALANQPETVVLAEKLHSVIRILCGPGTRTPSISSRGNSRGKQQQNAAEKL</sequence>
<comment type="caution">
    <text evidence="2">The sequence shown here is derived from an EMBL/GenBank/DDBJ whole genome shotgun (WGS) entry which is preliminary data.</text>
</comment>
<evidence type="ECO:0000256" key="1">
    <source>
        <dbReference type="SAM" id="MobiDB-lite"/>
    </source>
</evidence>
<feature type="compositionally biased region" description="Basic and acidic residues" evidence="1">
    <location>
        <begin position="228"/>
        <end position="242"/>
    </location>
</feature>
<evidence type="ECO:0000313" key="3">
    <source>
        <dbReference type="Proteomes" id="UP001162131"/>
    </source>
</evidence>
<proteinExistence type="predicted"/>
<feature type="region of interest" description="Disordered" evidence="1">
    <location>
        <begin position="221"/>
        <end position="250"/>
    </location>
</feature>
<accession>A0AAU9K807</accession>
<dbReference type="Proteomes" id="UP001162131">
    <property type="component" value="Unassembled WGS sequence"/>
</dbReference>
<keyword evidence="3" id="KW-1185">Reference proteome</keyword>
<dbReference type="AlphaFoldDB" id="A0AAU9K807"/>
<organism evidence="2 3">
    <name type="scientific">Blepharisma stoltei</name>
    <dbReference type="NCBI Taxonomy" id="1481888"/>
    <lineage>
        <taxon>Eukaryota</taxon>
        <taxon>Sar</taxon>
        <taxon>Alveolata</taxon>
        <taxon>Ciliophora</taxon>
        <taxon>Postciliodesmatophora</taxon>
        <taxon>Heterotrichea</taxon>
        <taxon>Heterotrichida</taxon>
        <taxon>Blepharismidae</taxon>
        <taxon>Blepharisma</taxon>
    </lineage>
</organism>
<reference evidence="2" key="1">
    <citation type="submission" date="2021-09" db="EMBL/GenBank/DDBJ databases">
        <authorList>
            <consortium name="AG Swart"/>
            <person name="Singh M."/>
            <person name="Singh A."/>
            <person name="Seah K."/>
            <person name="Emmerich C."/>
        </authorList>
    </citation>
    <scope>NUCLEOTIDE SEQUENCE</scope>
    <source>
        <strain evidence="2">ATCC30299</strain>
    </source>
</reference>
<dbReference type="EMBL" id="CAJZBQ010000056">
    <property type="protein sequence ID" value="CAG9333074.1"/>
    <property type="molecule type" value="Genomic_DNA"/>
</dbReference>
<evidence type="ECO:0000313" key="2">
    <source>
        <dbReference type="EMBL" id="CAG9333074.1"/>
    </source>
</evidence>
<name>A0AAU9K807_9CILI</name>
<feature type="region of interest" description="Disordered" evidence="1">
    <location>
        <begin position="515"/>
        <end position="536"/>
    </location>
</feature>
<protein>
    <submittedName>
        <fullName evidence="2">Uncharacterized protein</fullName>
    </submittedName>
</protein>
<gene>
    <name evidence="2" type="ORF">BSTOLATCC_MIC57894</name>
</gene>